<feature type="signal peptide" evidence="1">
    <location>
        <begin position="1"/>
        <end position="32"/>
    </location>
</feature>
<dbReference type="EMBL" id="BLAY01000091">
    <property type="protein sequence ID" value="GET40434.1"/>
    <property type="molecule type" value="Genomic_DNA"/>
</dbReference>
<evidence type="ECO:0000313" key="4">
    <source>
        <dbReference type="Proteomes" id="UP001050975"/>
    </source>
</evidence>
<evidence type="ECO:0000259" key="2">
    <source>
        <dbReference type="Pfam" id="PF08239"/>
    </source>
</evidence>
<protein>
    <recommendedName>
        <fullName evidence="2">SH3b domain-containing protein</fullName>
    </recommendedName>
</protein>
<gene>
    <name evidence="3" type="ORF">MiSe_52430</name>
</gene>
<dbReference type="InterPro" id="IPR003646">
    <property type="entry name" value="SH3-like_bac-type"/>
</dbReference>
<dbReference type="Pfam" id="PF08239">
    <property type="entry name" value="SH3_3"/>
    <property type="match status" value="1"/>
</dbReference>
<dbReference type="Proteomes" id="UP001050975">
    <property type="component" value="Unassembled WGS sequence"/>
</dbReference>
<evidence type="ECO:0000313" key="3">
    <source>
        <dbReference type="EMBL" id="GET40434.1"/>
    </source>
</evidence>
<dbReference type="RefSeq" id="WP_226586271.1">
    <property type="nucleotide sequence ID" value="NZ_BLAY01000091.1"/>
</dbReference>
<feature type="chain" id="PRO_5043495239" description="SH3b domain-containing protein" evidence="1">
    <location>
        <begin position="33"/>
        <end position="117"/>
    </location>
</feature>
<name>A0AAV3WJQ1_9CYAN</name>
<dbReference type="AlphaFoldDB" id="A0AAV3WJQ1"/>
<reference evidence="3" key="1">
    <citation type="submission" date="2019-10" db="EMBL/GenBank/DDBJ databases">
        <title>Draft genome sequece of Microseira wollei NIES-4236.</title>
        <authorList>
            <person name="Yamaguchi H."/>
            <person name="Suzuki S."/>
            <person name="Kawachi M."/>
        </authorList>
    </citation>
    <scope>NUCLEOTIDE SEQUENCE</scope>
    <source>
        <strain evidence="3">NIES-4236</strain>
    </source>
</reference>
<accession>A0AAV3WJQ1</accession>
<comment type="caution">
    <text evidence="3">The sequence shown here is derived from an EMBL/GenBank/DDBJ whole genome shotgun (WGS) entry which is preliminary data.</text>
</comment>
<feature type="domain" description="SH3b" evidence="2">
    <location>
        <begin position="67"/>
        <end position="114"/>
    </location>
</feature>
<dbReference type="Gene3D" id="2.30.30.40">
    <property type="entry name" value="SH3 Domains"/>
    <property type="match status" value="1"/>
</dbReference>
<evidence type="ECO:0000256" key="1">
    <source>
        <dbReference type="SAM" id="SignalP"/>
    </source>
</evidence>
<organism evidence="3 4">
    <name type="scientific">Microseira wollei NIES-4236</name>
    <dbReference type="NCBI Taxonomy" id="2530354"/>
    <lineage>
        <taxon>Bacteria</taxon>
        <taxon>Bacillati</taxon>
        <taxon>Cyanobacteriota</taxon>
        <taxon>Cyanophyceae</taxon>
        <taxon>Oscillatoriophycideae</taxon>
        <taxon>Aerosakkonematales</taxon>
        <taxon>Aerosakkonemataceae</taxon>
        <taxon>Microseira</taxon>
    </lineage>
</organism>
<keyword evidence="1" id="KW-0732">Signal</keyword>
<sequence>MKTINYGKNFLAAIAFLSLAVPSLTLISPANATTTGRSFEQNAAEEELVTVANNSMCRRVVTNGTPLNVRSRPGGRIIGKLRNGTRVTIVNRGANGWVPISRPMRGYVSSRYLTYCR</sequence>
<proteinExistence type="predicted"/>
<keyword evidence="4" id="KW-1185">Reference proteome</keyword>